<reference evidence="2" key="1">
    <citation type="submission" date="2009-07" db="EMBL/GenBank/DDBJ databases">
        <authorList>
            <person name="Weinstock G."/>
            <person name="Sodergren E."/>
            <person name="Clifton S."/>
            <person name="Fulton L."/>
            <person name="Fulton B."/>
            <person name="Courtney L."/>
            <person name="Fronick C."/>
            <person name="Harrison M."/>
            <person name="Strong C."/>
            <person name="Farmer C."/>
            <person name="Delahaunty K."/>
            <person name="Markovic C."/>
            <person name="Hall O."/>
            <person name="Minx P."/>
            <person name="Tomlinson C."/>
            <person name="Mitreva M."/>
            <person name="Nelson J."/>
            <person name="Hou S."/>
            <person name="Wollam A."/>
            <person name="Pepin K.H."/>
            <person name="Johnson M."/>
            <person name="Bhonagiri V."/>
            <person name="Nash W.E."/>
            <person name="Warren W."/>
            <person name="Chinwalla A."/>
            <person name="Mardis E.R."/>
            <person name="Wilson R.K."/>
        </authorList>
    </citation>
    <scope>NUCLEOTIDE SEQUENCE [LARGE SCALE GENOMIC DNA]</scope>
    <source>
        <strain evidence="2">DSM 14469</strain>
    </source>
</reference>
<sequence length="60" mass="6658">MNSKNKNTAKPAKNAANLHVESVYDDDNIPEVDTNSEWETEPLPESFRPRKDGPGGESDD</sequence>
<dbReference type="EMBL" id="ACCL02000014">
    <property type="protein sequence ID" value="EET59952.1"/>
    <property type="molecule type" value="Genomic_DNA"/>
</dbReference>
<accession>C6LHG5</accession>
<dbReference type="AlphaFoldDB" id="C6LHG5"/>
<feature type="compositionally biased region" description="Acidic residues" evidence="1">
    <location>
        <begin position="23"/>
        <end position="42"/>
    </location>
</feature>
<dbReference type="OrthoDB" id="2055283at2"/>
<keyword evidence="3" id="KW-1185">Reference proteome</keyword>
<dbReference type="RefSeq" id="WP_006862861.1">
    <property type="nucleotide sequence ID" value="NZ_ACCL02000014.1"/>
</dbReference>
<comment type="caution">
    <text evidence="2">The sequence shown here is derived from an EMBL/GenBank/DDBJ whole genome shotgun (WGS) entry which is preliminary data.</text>
</comment>
<proteinExistence type="predicted"/>
<feature type="compositionally biased region" description="Low complexity" evidence="1">
    <location>
        <begin position="1"/>
        <end position="17"/>
    </location>
</feature>
<gene>
    <name evidence="2" type="ORF">BRYFOR_08076</name>
</gene>
<protein>
    <submittedName>
        <fullName evidence="2">Uncharacterized protein</fullName>
    </submittedName>
</protein>
<evidence type="ECO:0000256" key="1">
    <source>
        <dbReference type="SAM" id="MobiDB-lite"/>
    </source>
</evidence>
<feature type="region of interest" description="Disordered" evidence="1">
    <location>
        <begin position="1"/>
        <end position="60"/>
    </location>
</feature>
<evidence type="ECO:0000313" key="3">
    <source>
        <dbReference type="Proteomes" id="UP000005561"/>
    </source>
</evidence>
<dbReference type="Proteomes" id="UP000005561">
    <property type="component" value="Unassembled WGS sequence"/>
</dbReference>
<dbReference type="STRING" id="168384.SAMN05660368_00703"/>
<name>C6LHG5_9FIRM</name>
<evidence type="ECO:0000313" key="2">
    <source>
        <dbReference type="EMBL" id="EET59952.1"/>
    </source>
</evidence>
<organism evidence="2 3">
    <name type="scientific">Marvinbryantia formatexigens DSM 14469</name>
    <dbReference type="NCBI Taxonomy" id="478749"/>
    <lineage>
        <taxon>Bacteria</taxon>
        <taxon>Bacillati</taxon>
        <taxon>Bacillota</taxon>
        <taxon>Clostridia</taxon>
        <taxon>Lachnospirales</taxon>
        <taxon>Lachnospiraceae</taxon>
        <taxon>Marvinbryantia</taxon>
    </lineage>
</organism>